<evidence type="ECO:0000313" key="6">
    <source>
        <dbReference type="EMBL" id="DAE14746.1"/>
    </source>
</evidence>
<evidence type="ECO:0000256" key="5">
    <source>
        <dbReference type="SAM" id="Phobius"/>
    </source>
</evidence>
<keyword evidence="4 5" id="KW-0472">Membrane</keyword>
<feature type="transmembrane region" description="Helical" evidence="5">
    <location>
        <begin position="21"/>
        <end position="37"/>
    </location>
</feature>
<feature type="transmembrane region" description="Helical" evidence="5">
    <location>
        <begin position="91"/>
        <end position="119"/>
    </location>
</feature>
<name>A0A8S5Q717_9CAUD</name>
<dbReference type="Pfam" id="PF05105">
    <property type="entry name" value="Phage_holin_4_1"/>
    <property type="match status" value="1"/>
</dbReference>
<reference evidence="6" key="1">
    <citation type="journal article" date="2021" name="Proc. Natl. Acad. Sci. U.S.A.">
        <title>A Catalog of Tens of Thousands of Viruses from Human Metagenomes Reveals Hidden Associations with Chronic Diseases.</title>
        <authorList>
            <person name="Tisza M.J."/>
            <person name="Buck C.B."/>
        </authorList>
    </citation>
    <scope>NUCLEOTIDE SEQUENCE</scope>
    <source>
        <strain evidence="6">CtJaJ36</strain>
    </source>
</reference>
<sequence length="152" mass="15814">MKGKTDMEDKAMQVVQGVKPNVVNWIGAAIGAALAWWTGLPPLAQALLIVQGADIVTGLLCAVTGKSRKTESGKVSSGTLLMGVMKKGLEWLVVGVCVSVGNGLGMTSVCGAAMTYMIATELVSLIENLEIFGLNVPLLGKLLDVAQGEKKE</sequence>
<evidence type="ECO:0000256" key="3">
    <source>
        <dbReference type="ARBA" id="ARBA00022989"/>
    </source>
</evidence>
<evidence type="ECO:0000256" key="4">
    <source>
        <dbReference type="ARBA" id="ARBA00023136"/>
    </source>
</evidence>
<dbReference type="EMBL" id="BK015592">
    <property type="protein sequence ID" value="DAE14746.1"/>
    <property type="molecule type" value="Genomic_DNA"/>
</dbReference>
<accession>A0A8S5Q717</accession>
<organism evidence="6">
    <name type="scientific">Podoviridae sp. ctJaJ36</name>
    <dbReference type="NCBI Taxonomy" id="2825243"/>
    <lineage>
        <taxon>Viruses</taxon>
        <taxon>Duplodnaviria</taxon>
        <taxon>Heunggongvirae</taxon>
        <taxon>Uroviricota</taxon>
        <taxon>Caudoviricetes</taxon>
    </lineage>
</organism>
<proteinExistence type="predicted"/>
<dbReference type="InterPro" id="IPR006480">
    <property type="entry name" value="Phage_holin_4_1"/>
</dbReference>
<comment type="subcellular location">
    <subcellularLocation>
        <location evidence="1">Host membrane</location>
        <topology evidence="1">Multi-pass membrane protein</topology>
    </subcellularLocation>
</comment>
<protein>
    <submittedName>
        <fullName evidence="6">Holin</fullName>
    </submittedName>
</protein>
<dbReference type="GO" id="GO:0033644">
    <property type="term" value="C:host cell membrane"/>
    <property type="evidence" value="ECO:0007669"/>
    <property type="project" value="UniProtKB-SubCell"/>
</dbReference>
<keyword evidence="3 5" id="KW-1133">Transmembrane helix</keyword>
<evidence type="ECO:0000256" key="2">
    <source>
        <dbReference type="ARBA" id="ARBA00022692"/>
    </source>
</evidence>
<keyword evidence="2 5" id="KW-0812">Transmembrane</keyword>
<evidence type="ECO:0000256" key="1">
    <source>
        <dbReference type="ARBA" id="ARBA00004301"/>
    </source>
</evidence>